<dbReference type="OrthoDB" id="913922at2759"/>
<feature type="signal peptide" evidence="10">
    <location>
        <begin position="1"/>
        <end position="18"/>
    </location>
</feature>
<dbReference type="GO" id="GO:0016705">
    <property type="term" value="F:oxidoreductase activity, acting on paired donors, with incorporation or reduction of molecular oxygen"/>
    <property type="evidence" value="ECO:0007669"/>
    <property type="project" value="InterPro"/>
</dbReference>
<keyword evidence="8" id="KW-0503">Monooxygenase</keyword>
<keyword evidence="10" id="KW-0732">Signal</keyword>
<feature type="non-terminal residue" evidence="11">
    <location>
        <position position="101"/>
    </location>
</feature>
<name>A0A8S0PF04_OLEEU</name>
<dbReference type="Gramene" id="OE9D002537T1">
    <property type="protein sequence ID" value="OE9D002537C1"/>
    <property type="gene ID" value="OE9D002537"/>
</dbReference>
<evidence type="ECO:0000256" key="10">
    <source>
        <dbReference type="SAM" id="SignalP"/>
    </source>
</evidence>
<reference evidence="11 12" key="1">
    <citation type="submission" date="2019-12" db="EMBL/GenBank/DDBJ databases">
        <authorList>
            <person name="Alioto T."/>
            <person name="Alioto T."/>
            <person name="Gomez Garrido J."/>
        </authorList>
    </citation>
    <scope>NUCLEOTIDE SEQUENCE [LARGE SCALE GENOMIC DNA]</scope>
</reference>
<comment type="cofactor">
    <cofactor evidence="1">
        <name>heme</name>
        <dbReference type="ChEBI" id="CHEBI:30413"/>
    </cofactor>
</comment>
<dbReference type="PANTHER" id="PTHR47946:SF14">
    <property type="entry name" value="CYTOCHROME P450 FAMILY PROTEIN"/>
    <property type="match status" value="1"/>
</dbReference>
<comment type="caution">
    <text evidence="11">The sequence shown here is derived from an EMBL/GenBank/DDBJ whole genome shotgun (WGS) entry which is preliminary data.</text>
</comment>
<dbReference type="AlphaFoldDB" id="A0A8S0PF04"/>
<dbReference type="Gene3D" id="1.10.630.10">
    <property type="entry name" value="Cytochrome P450"/>
    <property type="match status" value="1"/>
</dbReference>
<dbReference type="SUPFAM" id="SSF48264">
    <property type="entry name" value="Cytochrome P450"/>
    <property type="match status" value="1"/>
</dbReference>
<keyword evidence="9" id="KW-0812">Transmembrane</keyword>
<dbReference type="GO" id="GO:0020037">
    <property type="term" value="F:heme binding"/>
    <property type="evidence" value="ECO:0007669"/>
    <property type="project" value="InterPro"/>
</dbReference>
<evidence type="ECO:0000256" key="8">
    <source>
        <dbReference type="ARBA" id="ARBA00023033"/>
    </source>
</evidence>
<keyword evidence="5" id="KW-0479">Metal-binding</keyword>
<dbReference type="InterPro" id="IPR051996">
    <property type="entry name" value="Cytochrome_P450_78A"/>
</dbReference>
<dbReference type="Proteomes" id="UP000594638">
    <property type="component" value="Unassembled WGS sequence"/>
</dbReference>
<dbReference type="GO" id="GO:0004497">
    <property type="term" value="F:monooxygenase activity"/>
    <property type="evidence" value="ECO:0007669"/>
    <property type="project" value="UniProtKB-KW"/>
</dbReference>
<sequence length="101" mass="11673">MIFRGIDTVAILLEWILARMVLHPNIQAKVQFELDTMVGTNRTLTDSDLPKLPYLLAIVKETLRVHPPGPLLKHTILLFVHEFRFTISFLLSIIFLLFLSF</sequence>
<evidence type="ECO:0000256" key="7">
    <source>
        <dbReference type="ARBA" id="ARBA00023004"/>
    </source>
</evidence>
<dbReference type="EMBL" id="CACTIH010000063">
    <property type="protein sequence ID" value="CAA2946261.1"/>
    <property type="molecule type" value="Genomic_DNA"/>
</dbReference>
<keyword evidence="9" id="KW-0472">Membrane</keyword>
<dbReference type="PANTHER" id="PTHR47946">
    <property type="entry name" value="CYTOCHROME P450 78A7-RELATED"/>
    <property type="match status" value="1"/>
</dbReference>
<comment type="subcellular location">
    <subcellularLocation>
        <location evidence="2">Membrane</location>
        <topology evidence="2">Single-pass membrane protein</topology>
    </subcellularLocation>
</comment>
<evidence type="ECO:0000256" key="1">
    <source>
        <dbReference type="ARBA" id="ARBA00001971"/>
    </source>
</evidence>
<keyword evidence="12" id="KW-1185">Reference proteome</keyword>
<evidence type="ECO:0000256" key="6">
    <source>
        <dbReference type="ARBA" id="ARBA00023002"/>
    </source>
</evidence>
<comment type="similarity">
    <text evidence="3">Belongs to the cytochrome P450 family.</text>
</comment>
<dbReference type="InterPro" id="IPR036396">
    <property type="entry name" value="Cyt_P450_sf"/>
</dbReference>
<keyword evidence="6" id="KW-0560">Oxidoreductase</keyword>
<keyword evidence="9" id="KW-1133">Transmembrane helix</keyword>
<gene>
    <name evidence="11" type="ORF">OLEA9_D002537</name>
</gene>
<dbReference type="InterPro" id="IPR001128">
    <property type="entry name" value="Cyt_P450"/>
</dbReference>
<evidence type="ECO:0000313" key="11">
    <source>
        <dbReference type="EMBL" id="CAA2946261.1"/>
    </source>
</evidence>
<protein>
    <submittedName>
        <fullName evidence="11">Cytochrome P450 78A5-like</fullName>
    </submittedName>
</protein>
<organism evidence="11 12">
    <name type="scientific">Olea europaea subsp. europaea</name>
    <dbReference type="NCBI Taxonomy" id="158383"/>
    <lineage>
        <taxon>Eukaryota</taxon>
        <taxon>Viridiplantae</taxon>
        <taxon>Streptophyta</taxon>
        <taxon>Embryophyta</taxon>
        <taxon>Tracheophyta</taxon>
        <taxon>Spermatophyta</taxon>
        <taxon>Magnoliopsida</taxon>
        <taxon>eudicotyledons</taxon>
        <taxon>Gunneridae</taxon>
        <taxon>Pentapetalae</taxon>
        <taxon>asterids</taxon>
        <taxon>lamiids</taxon>
        <taxon>Lamiales</taxon>
        <taxon>Oleaceae</taxon>
        <taxon>Oleeae</taxon>
        <taxon>Olea</taxon>
    </lineage>
</organism>
<feature type="transmembrane region" description="Helical" evidence="9">
    <location>
        <begin position="76"/>
        <end position="99"/>
    </location>
</feature>
<evidence type="ECO:0000256" key="2">
    <source>
        <dbReference type="ARBA" id="ARBA00004167"/>
    </source>
</evidence>
<dbReference type="GO" id="GO:0005506">
    <property type="term" value="F:iron ion binding"/>
    <property type="evidence" value="ECO:0007669"/>
    <property type="project" value="InterPro"/>
</dbReference>
<keyword evidence="7" id="KW-0408">Iron</keyword>
<keyword evidence="4" id="KW-0349">Heme</keyword>
<feature type="chain" id="PRO_5035723460" evidence="10">
    <location>
        <begin position="19"/>
        <end position="101"/>
    </location>
</feature>
<dbReference type="InterPro" id="IPR002401">
    <property type="entry name" value="Cyt_P450_E_grp-I"/>
</dbReference>
<accession>A0A8S0PF04</accession>
<dbReference type="Pfam" id="PF00067">
    <property type="entry name" value="p450"/>
    <property type="match status" value="1"/>
</dbReference>
<dbReference type="PRINTS" id="PR00463">
    <property type="entry name" value="EP450I"/>
</dbReference>
<evidence type="ECO:0000313" key="12">
    <source>
        <dbReference type="Proteomes" id="UP000594638"/>
    </source>
</evidence>
<dbReference type="GO" id="GO:0016020">
    <property type="term" value="C:membrane"/>
    <property type="evidence" value="ECO:0007669"/>
    <property type="project" value="UniProtKB-SubCell"/>
</dbReference>
<evidence type="ECO:0000256" key="3">
    <source>
        <dbReference type="ARBA" id="ARBA00010617"/>
    </source>
</evidence>
<evidence type="ECO:0000256" key="5">
    <source>
        <dbReference type="ARBA" id="ARBA00022723"/>
    </source>
</evidence>
<evidence type="ECO:0000256" key="4">
    <source>
        <dbReference type="ARBA" id="ARBA00022617"/>
    </source>
</evidence>
<evidence type="ECO:0000256" key="9">
    <source>
        <dbReference type="SAM" id="Phobius"/>
    </source>
</evidence>
<proteinExistence type="inferred from homology"/>